<comment type="caution">
    <text evidence="5">The sequence shown here is derived from an EMBL/GenBank/DDBJ whole genome shotgun (WGS) entry which is preliminary data.</text>
</comment>
<dbReference type="PANTHER" id="PTHR45903:SF1">
    <property type="entry name" value="GLUTAMATE-RICH WD REPEAT-CONTAINING PROTEIN 1"/>
    <property type="match status" value="1"/>
</dbReference>
<dbReference type="PROSITE" id="PS50294">
    <property type="entry name" value="WD_REPEATS_REGION"/>
    <property type="match status" value="1"/>
</dbReference>
<dbReference type="PANTHER" id="PTHR45903">
    <property type="entry name" value="GLUTAMATE-RICH WD REPEAT-CONTAINING PROTEIN 1"/>
    <property type="match status" value="1"/>
</dbReference>
<dbReference type="Gene3D" id="2.130.10.10">
    <property type="entry name" value="YVTN repeat-like/Quinoprotein amine dehydrogenase"/>
    <property type="match status" value="1"/>
</dbReference>
<evidence type="ECO:0000313" key="6">
    <source>
        <dbReference type="Proteomes" id="UP001454036"/>
    </source>
</evidence>
<dbReference type="InterPro" id="IPR051972">
    <property type="entry name" value="Glutamate-rich_WD_repeat"/>
</dbReference>
<name>A0AAV3QV30_LITER</name>
<dbReference type="InterPro" id="IPR001680">
    <property type="entry name" value="WD40_rpt"/>
</dbReference>
<evidence type="ECO:0000313" key="5">
    <source>
        <dbReference type="EMBL" id="GAA0167483.1"/>
    </source>
</evidence>
<keyword evidence="6" id="KW-1185">Reference proteome</keyword>
<dbReference type="Proteomes" id="UP001454036">
    <property type="component" value="Unassembled WGS sequence"/>
</dbReference>
<dbReference type="Pfam" id="PF00400">
    <property type="entry name" value="WD40"/>
    <property type="match status" value="1"/>
</dbReference>
<dbReference type="PRINTS" id="PR00320">
    <property type="entry name" value="GPROTEINBRPT"/>
</dbReference>
<dbReference type="GO" id="GO:0042254">
    <property type="term" value="P:ribosome biogenesis"/>
    <property type="evidence" value="ECO:0007669"/>
    <property type="project" value="TreeGrafter"/>
</dbReference>
<dbReference type="InterPro" id="IPR015943">
    <property type="entry name" value="WD40/YVTN_repeat-like_dom_sf"/>
</dbReference>
<protein>
    <recommendedName>
        <fullName evidence="3">Glutamate-rich WD repeat-containing protein 1</fullName>
    </recommendedName>
</protein>
<dbReference type="InterPro" id="IPR036322">
    <property type="entry name" value="WD40_repeat_dom_sf"/>
</dbReference>
<evidence type="ECO:0000256" key="2">
    <source>
        <dbReference type="ARBA" id="ARBA00022737"/>
    </source>
</evidence>
<feature type="repeat" description="WD" evidence="4">
    <location>
        <begin position="135"/>
        <end position="170"/>
    </location>
</feature>
<keyword evidence="2" id="KW-0677">Repeat</keyword>
<sequence length="285" mass="31327">MLKALIRIVTVAKCQVCNYVRYTGYVQVWDLSSHLNALAESTDTVCTVCNDAIAASNQDPLVKFKHEDEGYALDWSSIEPGRLVSGDSKNFIHLWEPTEDLQWCPTIPSVFASCSVDGSVAIWDTRTGMSPEATIKAHEADVNVISWSRLAQGFLASGSDDGSFSIWDLRLLKSGNSMLEHFDPHEVSALAVSSSDNELTIWDLFCGRDEEEEAGFGANTTEQVDAPPDFPPQLVFVHQGQEDMKELHWHPQIQGMVISTAHDGFNVIIPTTMANSPIAAVASRL</sequence>
<reference evidence="5 6" key="1">
    <citation type="submission" date="2024-01" db="EMBL/GenBank/DDBJ databases">
        <title>The complete chloroplast genome sequence of Lithospermum erythrorhizon: insights into the phylogenetic relationship among Boraginaceae species and the maternal lineages of purple gromwells.</title>
        <authorList>
            <person name="Okada T."/>
            <person name="Watanabe K."/>
        </authorList>
    </citation>
    <scope>NUCLEOTIDE SEQUENCE [LARGE SCALE GENOMIC DNA]</scope>
</reference>
<dbReference type="InterPro" id="IPR020472">
    <property type="entry name" value="WD40_PAC1"/>
</dbReference>
<evidence type="ECO:0000256" key="4">
    <source>
        <dbReference type="PROSITE-ProRule" id="PRU00221"/>
    </source>
</evidence>
<dbReference type="EMBL" id="BAABME010006113">
    <property type="protein sequence ID" value="GAA0167483.1"/>
    <property type="molecule type" value="Genomic_DNA"/>
</dbReference>
<proteinExistence type="predicted"/>
<dbReference type="SMART" id="SM00320">
    <property type="entry name" value="WD40"/>
    <property type="match status" value="2"/>
</dbReference>
<evidence type="ECO:0000256" key="3">
    <source>
        <dbReference type="ARBA" id="ARBA00040876"/>
    </source>
</evidence>
<keyword evidence="1 4" id="KW-0853">WD repeat</keyword>
<dbReference type="PROSITE" id="PS50082">
    <property type="entry name" value="WD_REPEATS_2"/>
    <property type="match status" value="1"/>
</dbReference>
<organism evidence="5 6">
    <name type="scientific">Lithospermum erythrorhizon</name>
    <name type="common">Purple gromwell</name>
    <name type="synonym">Lithospermum officinale var. erythrorhizon</name>
    <dbReference type="NCBI Taxonomy" id="34254"/>
    <lineage>
        <taxon>Eukaryota</taxon>
        <taxon>Viridiplantae</taxon>
        <taxon>Streptophyta</taxon>
        <taxon>Embryophyta</taxon>
        <taxon>Tracheophyta</taxon>
        <taxon>Spermatophyta</taxon>
        <taxon>Magnoliopsida</taxon>
        <taxon>eudicotyledons</taxon>
        <taxon>Gunneridae</taxon>
        <taxon>Pentapetalae</taxon>
        <taxon>asterids</taxon>
        <taxon>lamiids</taxon>
        <taxon>Boraginales</taxon>
        <taxon>Boraginaceae</taxon>
        <taxon>Boraginoideae</taxon>
        <taxon>Lithospermeae</taxon>
        <taxon>Lithospermum</taxon>
    </lineage>
</organism>
<dbReference type="SUPFAM" id="SSF50978">
    <property type="entry name" value="WD40 repeat-like"/>
    <property type="match status" value="1"/>
</dbReference>
<evidence type="ECO:0000256" key="1">
    <source>
        <dbReference type="ARBA" id="ARBA00022574"/>
    </source>
</evidence>
<gene>
    <name evidence="5" type="ORF">LIER_22409</name>
</gene>
<dbReference type="GO" id="GO:0005730">
    <property type="term" value="C:nucleolus"/>
    <property type="evidence" value="ECO:0007669"/>
    <property type="project" value="TreeGrafter"/>
</dbReference>
<accession>A0AAV3QV30</accession>
<dbReference type="AlphaFoldDB" id="A0AAV3QV30"/>